<dbReference type="OrthoDB" id="6513151at2759"/>
<evidence type="ECO:0000256" key="1">
    <source>
        <dbReference type="SAM" id="MobiDB-lite"/>
    </source>
</evidence>
<feature type="compositionally biased region" description="Basic and acidic residues" evidence="1">
    <location>
        <begin position="188"/>
        <end position="197"/>
    </location>
</feature>
<proteinExistence type="predicted"/>
<evidence type="ECO:0000313" key="2">
    <source>
        <dbReference type="EMBL" id="KAG9336559.1"/>
    </source>
</evidence>
<name>A0A8T2N876_9TELE</name>
<dbReference type="Proteomes" id="UP000824540">
    <property type="component" value="Unassembled WGS sequence"/>
</dbReference>
<feature type="compositionally biased region" description="Basic and acidic residues" evidence="1">
    <location>
        <begin position="73"/>
        <end position="92"/>
    </location>
</feature>
<gene>
    <name evidence="2" type="ORF">JZ751_002906</name>
</gene>
<feature type="region of interest" description="Disordered" evidence="1">
    <location>
        <begin position="53"/>
        <end position="92"/>
    </location>
</feature>
<protein>
    <submittedName>
        <fullName evidence="2">Uncharacterized protein</fullName>
    </submittedName>
</protein>
<accession>A0A8T2N876</accession>
<organism evidence="2 3">
    <name type="scientific">Albula glossodonta</name>
    <name type="common">roundjaw bonefish</name>
    <dbReference type="NCBI Taxonomy" id="121402"/>
    <lineage>
        <taxon>Eukaryota</taxon>
        <taxon>Metazoa</taxon>
        <taxon>Chordata</taxon>
        <taxon>Craniata</taxon>
        <taxon>Vertebrata</taxon>
        <taxon>Euteleostomi</taxon>
        <taxon>Actinopterygii</taxon>
        <taxon>Neopterygii</taxon>
        <taxon>Teleostei</taxon>
        <taxon>Albuliformes</taxon>
        <taxon>Albulidae</taxon>
        <taxon>Albula</taxon>
    </lineage>
</organism>
<feature type="compositionally biased region" description="Low complexity" evidence="1">
    <location>
        <begin position="60"/>
        <end position="72"/>
    </location>
</feature>
<reference evidence="2" key="1">
    <citation type="thesis" date="2021" institute="BYU ScholarsArchive" country="Provo, UT, USA">
        <title>Applications of and Algorithms for Genome Assembly and Genomic Analyses with an Emphasis on Marine Teleosts.</title>
        <authorList>
            <person name="Pickett B.D."/>
        </authorList>
    </citation>
    <scope>NUCLEOTIDE SEQUENCE</scope>
    <source>
        <strain evidence="2">HI-2016</strain>
    </source>
</reference>
<sequence>METGHTRNKASFLEVEMNTLTGGWYKKPLSLQDTFMPIPIHRTERLRQLQVPRASLSVRSSPAGSGQPSSSEPSREKVPSGRTSPKKEAACFRSTSDRLGHCKLGSWMSRLLLSLPLCQGYRLQVGFARHIGDSRSDLRREGQLHTAGDQGVVPAAGGWGRGDKKATHISGRPYSQSLINFPWSPPKQKGDKREAKE</sequence>
<dbReference type="EMBL" id="JAFBMS010000102">
    <property type="protein sequence ID" value="KAG9336559.1"/>
    <property type="molecule type" value="Genomic_DNA"/>
</dbReference>
<comment type="caution">
    <text evidence="2">The sequence shown here is derived from an EMBL/GenBank/DDBJ whole genome shotgun (WGS) entry which is preliminary data.</text>
</comment>
<keyword evidence="3" id="KW-1185">Reference proteome</keyword>
<dbReference type="AlphaFoldDB" id="A0A8T2N876"/>
<evidence type="ECO:0000313" key="3">
    <source>
        <dbReference type="Proteomes" id="UP000824540"/>
    </source>
</evidence>
<feature type="non-terminal residue" evidence="2">
    <location>
        <position position="1"/>
    </location>
</feature>
<feature type="region of interest" description="Disordered" evidence="1">
    <location>
        <begin position="144"/>
        <end position="197"/>
    </location>
</feature>